<dbReference type="PIRSF" id="PIRSF004808">
    <property type="entry name" value="LasT"/>
    <property type="match status" value="1"/>
</dbReference>
<dbReference type="EMBL" id="UOFP01000311">
    <property type="protein sequence ID" value="VAW90164.1"/>
    <property type="molecule type" value="Genomic_DNA"/>
</dbReference>
<feature type="domain" description="tRNA/rRNA methyltransferase SpoU type" evidence="5">
    <location>
        <begin position="6"/>
        <end position="155"/>
    </location>
</feature>
<dbReference type="AlphaFoldDB" id="A0A3B1A8U0"/>
<dbReference type="InterPro" id="IPR029026">
    <property type="entry name" value="tRNA_m1G_MTases_N"/>
</dbReference>
<dbReference type="Gene3D" id="3.40.1280.10">
    <property type="match status" value="1"/>
</dbReference>
<dbReference type="PANTHER" id="PTHR42786:SF2">
    <property type="entry name" value="TRNA (CYTIDINE_URIDINE-2'-O-)-METHYLTRANSFERASE TRMJ"/>
    <property type="match status" value="1"/>
</dbReference>
<gene>
    <name evidence="6" type="ORF">MNBD_GAMMA18-889</name>
</gene>
<reference evidence="6" key="1">
    <citation type="submission" date="2018-06" db="EMBL/GenBank/DDBJ databases">
        <authorList>
            <person name="Zhirakovskaya E."/>
        </authorList>
    </citation>
    <scope>NUCLEOTIDE SEQUENCE</scope>
</reference>
<dbReference type="FunFam" id="3.40.1280.10:FF:000006">
    <property type="entry name" value="Uncharacterized tRNA/rRNA methyltransferase HI_0380"/>
    <property type="match status" value="1"/>
</dbReference>
<dbReference type="SUPFAM" id="SSF75217">
    <property type="entry name" value="alpha/beta knot"/>
    <property type="match status" value="1"/>
</dbReference>
<dbReference type="InterPro" id="IPR004384">
    <property type="entry name" value="RNA_MeTrfase_TrmJ/LasT"/>
</dbReference>
<dbReference type="GO" id="GO:0005829">
    <property type="term" value="C:cytosol"/>
    <property type="evidence" value="ECO:0007669"/>
    <property type="project" value="TreeGrafter"/>
</dbReference>
<dbReference type="NCBIfam" id="TIGR00050">
    <property type="entry name" value="rRNA_methyl_1"/>
    <property type="match status" value="1"/>
</dbReference>
<dbReference type="GO" id="GO:0003723">
    <property type="term" value="F:RNA binding"/>
    <property type="evidence" value="ECO:0007669"/>
    <property type="project" value="InterPro"/>
</dbReference>
<evidence type="ECO:0000256" key="4">
    <source>
        <dbReference type="ARBA" id="ARBA00022691"/>
    </source>
</evidence>
<sequence length="248" mass="27483">MNLANIRIVMIETSHPGNIGACARAMKNMGLSQLSLVKPVRFPDEEATARASGASDILEHANVCDSLAQALEGCGVVVGASARRRSITWPEFNPRECAAFVAPYSDDTEIAIVFGRECSGLRNEELDCCSHLVHIPCNEAFSSLNVAAAVQVISYELRMQLLQGNTASDEQTLIDQPATSEELEGMYEQMQQALVEIDFLDPDKPRKLMRRLRRLYSRTALERREVNILRGIFSAAQRQARLGTDRSK</sequence>
<dbReference type="InterPro" id="IPR001537">
    <property type="entry name" value="SpoU_MeTrfase"/>
</dbReference>
<evidence type="ECO:0000256" key="2">
    <source>
        <dbReference type="ARBA" id="ARBA00022603"/>
    </source>
</evidence>
<evidence type="ECO:0000313" key="6">
    <source>
        <dbReference type="EMBL" id="VAW90164.1"/>
    </source>
</evidence>
<evidence type="ECO:0000256" key="1">
    <source>
        <dbReference type="ARBA" id="ARBA00007228"/>
    </source>
</evidence>
<keyword evidence="4" id="KW-0949">S-adenosyl-L-methionine</keyword>
<evidence type="ECO:0000259" key="5">
    <source>
        <dbReference type="Pfam" id="PF00588"/>
    </source>
</evidence>
<dbReference type="Gene3D" id="1.10.8.590">
    <property type="match status" value="1"/>
</dbReference>
<name>A0A3B1A8U0_9ZZZZ</name>
<keyword evidence="3 6" id="KW-0808">Transferase</keyword>
<accession>A0A3B1A8U0</accession>
<proteinExistence type="inferred from homology"/>
<keyword evidence="2 6" id="KW-0489">Methyltransferase</keyword>
<organism evidence="6">
    <name type="scientific">hydrothermal vent metagenome</name>
    <dbReference type="NCBI Taxonomy" id="652676"/>
    <lineage>
        <taxon>unclassified sequences</taxon>
        <taxon>metagenomes</taxon>
        <taxon>ecological metagenomes</taxon>
    </lineage>
</organism>
<dbReference type="CDD" id="cd18093">
    <property type="entry name" value="SpoU-like_TrmJ"/>
    <property type="match status" value="1"/>
</dbReference>
<dbReference type="GO" id="GO:0160206">
    <property type="term" value="F:tRNA (cytidine(32)/uridine(32)-2'-O)-methyltransferase activity"/>
    <property type="evidence" value="ECO:0007669"/>
    <property type="project" value="UniProtKB-EC"/>
</dbReference>
<dbReference type="GO" id="GO:0002128">
    <property type="term" value="P:tRNA nucleoside ribose methylation"/>
    <property type="evidence" value="ECO:0007669"/>
    <property type="project" value="TreeGrafter"/>
</dbReference>
<protein>
    <submittedName>
        <fullName evidence="6">tRNA (Cytidine(32)/uridine(32)-2'-O)-methyltransferase</fullName>
        <ecNumber evidence="6">2.1.1.200</ecNumber>
    </submittedName>
</protein>
<comment type="similarity">
    <text evidence="1">Belongs to the class IV-like SAM-binding methyltransferase superfamily. RNA methyltransferase TrmH family.</text>
</comment>
<dbReference type="InterPro" id="IPR029028">
    <property type="entry name" value="Alpha/beta_knot_MTases"/>
</dbReference>
<evidence type="ECO:0000256" key="3">
    <source>
        <dbReference type="ARBA" id="ARBA00022679"/>
    </source>
</evidence>
<dbReference type="PANTHER" id="PTHR42786">
    <property type="entry name" value="TRNA/RRNA METHYLTRANSFERASE"/>
    <property type="match status" value="1"/>
</dbReference>
<dbReference type="Pfam" id="PF00588">
    <property type="entry name" value="SpoU_methylase"/>
    <property type="match status" value="1"/>
</dbReference>
<dbReference type="EC" id="2.1.1.200" evidence="6"/>